<accession>A0A4S3LZ83</accession>
<dbReference type="AlphaFoldDB" id="A0A4S3LZ83"/>
<protein>
    <submittedName>
        <fullName evidence="1">Uncharacterized protein</fullName>
    </submittedName>
</protein>
<name>A0A4S3LZ83_9FLAO</name>
<gene>
    <name evidence="1" type="ORF">E7Z59_06900</name>
</gene>
<keyword evidence="2" id="KW-1185">Reference proteome</keyword>
<dbReference type="EMBL" id="SSMC01000002">
    <property type="protein sequence ID" value="THD67384.1"/>
    <property type="molecule type" value="Genomic_DNA"/>
</dbReference>
<dbReference type="Proteomes" id="UP000305939">
    <property type="component" value="Unassembled WGS sequence"/>
</dbReference>
<organism evidence="1 2">
    <name type="scientific">Robertkochia marina</name>
    <dbReference type="NCBI Taxonomy" id="1227945"/>
    <lineage>
        <taxon>Bacteria</taxon>
        <taxon>Pseudomonadati</taxon>
        <taxon>Bacteroidota</taxon>
        <taxon>Flavobacteriia</taxon>
        <taxon>Flavobacteriales</taxon>
        <taxon>Flavobacteriaceae</taxon>
        <taxon>Robertkochia</taxon>
    </lineage>
</organism>
<evidence type="ECO:0000313" key="1">
    <source>
        <dbReference type="EMBL" id="THD67384.1"/>
    </source>
</evidence>
<reference evidence="1 2" key="1">
    <citation type="submission" date="2019-04" db="EMBL/GenBank/DDBJ databases">
        <title>Draft genome sequence of Robertkochia marina CC-AMO-30D.</title>
        <authorList>
            <person name="Hameed A."/>
            <person name="Lin S.-Y."/>
            <person name="Shahina M."/>
            <person name="Lai W.-A."/>
            <person name="Young C.-C."/>
        </authorList>
    </citation>
    <scope>NUCLEOTIDE SEQUENCE [LARGE SCALE GENOMIC DNA]</scope>
    <source>
        <strain evidence="1 2">CC-AMO-30D</strain>
    </source>
</reference>
<proteinExistence type="predicted"/>
<comment type="caution">
    <text evidence="1">The sequence shown here is derived from an EMBL/GenBank/DDBJ whole genome shotgun (WGS) entry which is preliminary data.</text>
</comment>
<sequence length="112" mass="13181">MKILNGYFESEHINESELHAGGEVINQRYNYLFLNEDGRFWAKSSIKKLAPVSGDCQRELTGNRIFKIDGNKLLLKFDAEKKYQTILKFKILSPTKLIDHLGYKYHFHSWNE</sequence>
<evidence type="ECO:0000313" key="2">
    <source>
        <dbReference type="Proteomes" id="UP000305939"/>
    </source>
</evidence>
<dbReference type="RefSeq" id="WP_136335590.1">
    <property type="nucleotide sequence ID" value="NZ_QXMP01000009.1"/>
</dbReference>